<feature type="domain" description="Phospholipid/glycerol acyltransferase" evidence="3">
    <location>
        <begin position="36"/>
        <end position="154"/>
    </location>
</feature>
<dbReference type="GO" id="GO:0005886">
    <property type="term" value="C:plasma membrane"/>
    <property type="evidence" value="ECO:0007669"/>
    <property type="project" value="TreeGrafter"/>
</dbReference>
<dbReference type="PANTHER" id="PTHR10434:SF55">
    <property type="entry name" value="POSSIBLE ACYLTRANSFERASE"/>
    <property type="match status" value="1"/>
</dbReference>
<keyword evidence="1 4" id="KW-0808">Transferase</keyword>
<evidence type="ECO:0000259" key="3">
    <source>
        <dbReference type="SMART" id="SM00563"/>
    </source>
</evidence>
<dbReference type="PANTHER" id="PTHR10434">
    <property type="entry name" value="1-ACYL-SN-GLYCEROL-3-PHOSPHATE ACYLTRANSFERASE"/>
    <property type="match status" value="1"/>
</dbReference>
<keyword evidence="2 4" id="KW-0012">Acyltransferase</keyword>
<dbReference type="STRING" id="369723.Strop_1265"/>
<proteinExistence type="predicted"/>
<dbReference type="EMBL" id="CP000667">
    <property type="protein sequence ID" value="ABP53735.1"/>
    <property type="molecule type" value="Genomic_DNA"/>
</dbReference>
<dbReference type="AlphaFoldDB" id="A4X4D5"/>
<dbReference type="GO" id="GO:0003841">
    <property type="term" value="F:1-acylglycerol-3-phosphate O-acyltransferase activity"/>
    <property type="evidence" value="ECO:0007669"/>
    <property type="project" value="TreeGrafter"/>
</dbReference>
<evidence type="ECO:0000313" key="4">
    <source>
        <dbReference type="EMBL" id="ABP53735.1"/>
    </source>
</evidence>
<dbReference type="InterPro" id="IPR002123">
    <property type="entry name" value="Plipid/glycerol_acylTrfase"/>
</dbReference>
<organism evidence="4 5">
    <name type="scientific">Salinispora tropica (strain ATCC BAA-916 / DSM 44818 / JCM 13857 / NBRC 105044 / CNB-440)</name>
    <dbReference type="NCBI Taxonomy" id="369723"/>
    <lineage>
        <taxon>Bacteria</taxon>
        <taxon>Bacillati</taxon>
        <taxon>Actinomycetota</taxon>
        <taxon>Actinomycetes</taxon>
        <taxon>Micromonosporales</taxon>
        <taxon>Micromonosporaceae</taxon>
        <taxon>Salinispora</taxon>
    </lineage>
</organism>
<evidence type="ECO:0000256" key="2">
    <source>
        <dbReference type="ARBA" id="ARBA00023315"/>
    </source>
</evidence>
<reference evidence="5" key="1">
    <citation type="journal article" date="2007" name="Proc. Natl. Acad. Sci. U.S.A.">
        <title>Genome sequencing reveals complex secondary metabolome in the marine actinomycete Salinispora tropica.</title>
        <authorList>
            <person name="Udwary D.W."/>
            <person name="Zeigler L."/>
            <person name="Asolkar R.N."/>
            <person name="Singan V."/>
            <person name="Lapidus A."/>
            <person name="Fenical W."/>
            <person name="Jensen P.R."/>
            <person name="Moore B.S."/>
        </authorList>
    </citation>
    <scope>NUCLEOTIDE SEQUENCE [LARGE SCALE GENOMIC DNA]</scope>
    <source>
        <strain evidence="5">ATCC BAA-916 / DSM 44818 / CNB-440</strain>
    </source>
</reference>
<dbReference type="Pfam" id="PF01553">
    <property type="entry name" value="Acyltransferase"/>
    <property type="match status" value="1"/>
</dbReference>
<protein>
    <submittedName>
        <fullName evidence="4">Phospholipid/glycerol acyltransferase</fullName>
    </submittedName>
</protein>
<dbReference type="SMART" id="SM00563">
    <property type="entry name" value="PlsC"/>
    <property type="match status" value="1"/>
</dbReference>
<accession>A4X4D5</accession>
<gene>
    <name evidence="4" type="ordered locus">Strop_1265</name>
</gene>
<sequence length="236" mass="26218">MGFWPRFAVVLVKSVMTIWTRRSWRGMEHLRRPGGVIIVPNHISHADPLVAAHFVYDSGRWPRFLGKASLFRVPLIGGILRRCWQIPVERGTTAAVESLDRLVAVVDNGGAVVIYPEGTTTREPELWPMKGKTGAARLALATGAPVVPVAMWGPERMFDPRTSRLNPRPRIPVTVVAGPPVDLDRWAGVPPTKAVLEEMTDVIMLRLRDLLAEVRQADPPTLWERPRRADRPGAAA</sequence>
<name>A4X4D5_SALTO</name>
<dbReference type="CDD" id="cd07989">
    <property type="entry name" value="LPLAT_AGPAT-like"/>
    <property type="match status" value="1"/>
</dbReference>
<dbReference type="Proteomes" id="UP000000235">
    <property type="component" value="Chromosome"/>
</dbReference>
<dbReference type="GO" id="GO:0006654">
    <property type="term" value="P:phosphatidic acid biosynthetic process"/>
    <property type="evidence" value="ECO:0007669"/>
    <property type="project" value="TreeGrafter"/>
</dbReference>
<dbReference type="SUPFAM" id="SSF69593">
    <property type="entry name" value="Glycerol-3-phosphate (1)-acyltransferase"/>
    <property type="match status" value="1"/>
</dbReference>
<dbReference type="KEGG" id="stp:Strop_1265"/>
<keyword evidence="5" id="KW-1185">Reference proteome</keyword>
<evidence type="ECO:0000256" key="1">
    <source>
        <dbReference type="ARBA" id="ARBA00022679"/>
    </source>
</evidence>
<dbReference type="HOGENOM" id="CLU_027938_4_1_11"/>
<evidence type="ECO:0000313" key="5">
    <source>
        <dbReference type="Proteomes" id="UP000000235"/>
    </source>
</evidence>
<dbReference type="eggNOG" id="COG0204">
    <property type="taxonomic scope" value="Bacteria"/>
</dbReference>